<comment type="caution">
    <text evidence="1">The sequence shown here is derived from an EMBL/GenBank/DDBJ whole genome shotgun (WGS) entry which is preliminary data.</text>
</comment>
<name>A0A085ZQF8_9FLAO</name>
<keyword evidence="2" id="KW-1185">Reference proteome</keyword>
<protein>
    <recommendedName>
        <fullName evidence="3">WG repeat-containing protein</fullName>
    </recommendedName>
</protein>
<dbReference type="AlphaFoldDB" id="A0A085ZQF8"/>
<proteinExistence type="predicted"/>
<evidence type="ECO:0000313" key="1">
    <source>
        <dbReference type="EMBL" id="KFF06672.1"/>
    </source>
</evidence>
<dbReference type="Pfam" id="PF14903">
    <property type="entry name" value="WG_beta_rep"/>
    <property type="match status" value="1"/>
</dbReference>
<dbReference type="Proteomes" id="UP000028715">
    <property type="component" value="Unassembled WGS sequence"/>
</dbReference>
<gene>
    <name evidence="1" type="ORF">IW19_14655</name>
</gene>
<dbReference type="STRING" id="362418.IW19_14655"/>
<dbReference type="OrthoDB" id="697275at2"/>
<sequence length="186" mass="21624">MTLTSCKRSINRAITDYKYYDVQESDTVKRDSLIAVTNEDYLQDGSRVAYLDSKGDTIIPFGRYAYFGTDTLIHFASVIEHPNDSVYNRQIAIDRNQNILFDMIMFDNGPESFHDGLLRVLRNGKMGYANRFGQIVIPCIYDYAGWFENGQAKVTFKAKKYLDIEEHEQVESNEWFNIDRKGNRIE</sequence>
<evidence type="ECO:0008006" key="3">
    <source>
        <dbReference type="Google" id="ProtNLM"/>
    </source>
</evidence>
<dbReference type="RefSeq" id="WP_035685356.1">
    <property type="nucleotide sequence ID" value="NZ_JPRL01000001.1"/>
</dbReference>
<dbReference type="EMBL" id="JPRL01000001">
    <property type="protein sequence ID" value="KFF06672.1"/>
    <property type="molecule type" value="Genomic_DNA"/>
</dbReference>
<organism evidence="1 2">
    <name type="scientific">Flavobacterium reichenbachii</name>
    <dbReference type="NCBI Taxonomy" id="362418"/>
    <lineage>
        <taxon>Bacteria</taxon>
        <taxon>Pseudomonadati</taxon>
        <taxon>Bacteroidota</taxon>
        <taxon>Flavobacteriia</taxon>
        <taxon>Flavobacteriales</taxon>
        <taxon>Flavobacteriaceae</taxon>
        <taxon>Flavobacterium</taxon>
    </lineage>
</organism>
<dbReference type="InterPro" id="IPR032774">
    <property type="entry name" value="WG_beta_rep"/>
</dbReference>
<accession>A0A085ZQF8</accession>
<evidence type="ECO:0000313" key="2">
    <source>
        <dbReference type="Proteomes" id="UP000028715"/>
    </source>
</evidence>
<dbReference type="eggNOG" id="ENOG5032SU6">
    <property type="taxonomic scope" value="Bacteria"/>
</dbReference>
<reference evidence="1 2" key="1">
    <citation type="submission" date="2014-07" db="EMBL/GenBank/DDBJ databases">
        <title>Genome of Flavobacterium reichenbachii LMG 25512.</title>
        <authorList>
            <person name="Stropko S.J."/>
            <person name="Pipes S.E."/>
            <person name="Newman J.D."/>
        </authorList>
    </citation>
    <scope>NUCLEOTIDE SEQUENCE [LARGE SCALE GENOMIC DNA]</scope>
    <source>
        <strain evidence="1 2">LMG 25512</strain>
    </source>
</reference>